<organism evidence="1 2">
    <name type="scientific">Herbidospora galbida</name>
    <dbReference type="NCBI Taxonomy" id="2575442"/>
    <lineage>
        <taxon>Bacteria</taxon>
        <taxon>Bacillati</taxon>
        <taxon>Actinomycetota</taxon>
        <taxon>Actinomycetes</taxon>
        <taxon>Streptosporangiales</taxon>
        <taxon>Streptosporangiaceae</taxon>
        <taxon>Herbidospora</taxon>
    </lineage>
</organism>
<name>A0A4U3MG94_9ACTN</name>
<dbReference type="OrthoDB" id="3831322at2"/>
<dbReference type="EMBL" id="SZQA01000018">
    <property type="protein sequence ID" value="TKK86977.1"/>
    <property type="molecule type" value="Genomic_DNA"/>
</dbReference>
<gene>
    <name evidence="1" type="ORF">FDA94_19505</name>
</gene>
<dbReference type="Proteomes" id="UP000308705">
    <property type="component" value="Unassembled WGS sequence"/>
</dbReference>
<comment type="caution">
    <text evidence="1">The sequence shown here is derived from an EMBL/GenBank/DDBJ whole genome shotgun (WGS) entry which is preliminary data.</text>
</comment>
<proteinExistence type="predicted"/>
<protein>
    <submittedName>
        <fullName evidence="1">Uncharacterized protein</fullName>
    </submittedName>
</protein>
<evidence type="ECO:0000313" key="1">
    <source>
        <dbReference type="EMBL" id="TKK86977.1"/>
    </source>
</evidence>
<sequence length="74" mass="8087">MTSMWSSPEHRTERCASCDTEREFTQPPCEEGHEVCPEWSCVTCGSALFFEIGSQRAPQAASGRPRPVQAVAAA</sequence>
<evidence type="ECO:0000313" key="2">
    <source>
        <dbReference type="Proteomes" id="UP000308705"/>
    </source>
</evidence>
<dbReference type="AlphaFoldDB" id="A0A4U3MG94"/>
<reference evidence="1 2" key="1">
    <citation type="submission" date="2019-04" db="EMBL/GenBank/DDBJ databases">
        <title>Herbidospora sp. NEAU-GS14.nov., a novel actinomycete isolated from soil.</title>
        <authorList>
            <person name="Han L."/>
        </authorList>
    </citation>
    <scope>NUCLEOTIDE SEQUENCE [LARGE SCALE GENOMIC DNA]</scope>
    <source>
        <strain evidence="1 2">NEAU-GS14</strain>
    </source>
</reference>
<accession>A0A4U3MG94</accession>
<keyword evidence="2" id="KW-1185">Reference proteome</keyword>